<comment type="caution">
    <text evidence="1">The sequence shown here is derived from an EMBL/GenBank/DDBJ whole genome shotgun (WGS) entry which is preliminary data.</text>
</comment>
<dbReference type="Proteomes" id="UP000037446">
    <property type="component" value="Unassembled WGS sequence"/>
</dbReference>
<dbReference type="Pfam" id="PF11843">
    <property type="entry name" value="DUF3363"/>
    <property type="match status" value="2"/>
</dbReference>
<evidence type="ECO:0000313" key="2">
    <source>
        <dbReference type="Proteomes" id="UP000037446"/>
    </source>
</evidence>
<name>A0A0L1KDX6_9SPHN</name>
<accession>A0A0L1KDX6</accession>
<reference evidence="2" key="1">
    <citation type="submission" date="2015-02" db="EMBL/GenBank/DDBJ databases">
        <authorList>
            <person name="Lima A.O."/>
            <person name="Cabral A."/>
            <person name="Porto L.M."/>
            <person name="Silva M.A."/>
        </authorList>
    </citation>
    <scope>NUCLEOTIDE SEQUENCE [LARGE SCALE GENOMIC DNA]</scope>
    <source>
        <strain evidence="2">LAMA 915</strain>
    </source>
</reference>
<dbReference type="AlphaFoldDB" id="A0A0L1KDX6"/>
<dbReference type="InterPro" id="IPR021795">
    <property type="entry name" value="DUF3363"/>
</dbReference>
<proteinExistence type="predicted"/>
<organism evidence="1 2">
    <name type="scientific">Qipengyuania citrea LAMA 915</name>
    <dbReference type="NCBI Taxonomy" id="1306953"/>
    <lineage>
        <taxon>Bacteria</taxon>
        <taxon>Pseudomonadati</taxon>
        <taxon>Pseudomonadota</taxon>
        <taxon>Alphaproteobacteria</taxon>
        <taxon>Sphingomonadales</taxon>
        <taxon>Erythrobacteraceae</taxon>
        <taxon>Qipengyuania</taxon>
    </lineage>
</organism>
<dbReference type="EMBL" id="JYNE01000024">
    <property type="protein sequence ID" value="KNH02059.1"/>
    <property type="molecule type" value="Genomic_DNA"/>
</dbReference>
<dbReference type="STRING" id="1306953.J121_1970"/>
<protein>
    <submittedName>
        <fullName evidence="1">Type vi secretion protein</fullName>
    </submittedName>
</protein>
<sequence>MRHGGARFRSAPLARHISYLERDGVTKDGSHGQMFDVASDQADGDSFADRCEDDRHHFRFIVSPEDANEMGDLRAFTRELMTDMASDLDTRLDWVAVDHWNTDNPHIHVLVRGVATGGEDLVIDRAYISEGMRARAEERVTIELGPRSERDILNALAREVDAERWTSLDRRLHKQRGAFGEIDLRPEAGSDARRDRSILIGRAQVLERMGLAEQVGPASWTLASDIEPTLRALGERGDIIKTMHRAMTGKGFDADPARLALHDEANGERVIGRLVERGLHDELTGKAFAIVDGADGRIHHLRFPDLERTGDAAPGAIVETSAWTDRKGRQQMSLLVRSDFTLERQIGAGGATWLDRQLVSPRLKTVAGGFGSEVREALAKRADVLLEQGLAKRQGQKIVYARNLLGTLRDRDLANASDALASRHGSTMQSATSGDHVAGVYRERVTLASGRFAMIDNGVGFQLVPWRQDLERHLGQTVAGRVNERGSVDWSFTRSRGPSV</sequence>
<gene>
    <name evidence="1" type="ORF">J121_1970</name>
</gene>
<dbReference type="PATRIC" id="fig|1306953.7.peg.2033"/>
<evidence type="ECO:0000313" key="1">
    <source>
        <dbReference type="EMBL" id="KNH02059.1"/>
    </source>
</evidence>